<keyword evidence="8" id="KW-1185">Reference proteome</keyword>
<evidence type="ECO:0000256" key="3">
    <source>
        <dbReference type="ARBA" id="ARBA00022833"/>
    </source>
</evidence>
<accession>A0AAV3RFJ6</accession>
<dbReference type="Pfam" id="PF13920">
    <property type="entry name" value="zf-C3HC4_3"/>
    <property type="match status" value="1"/>
</dbReference>
<dbReference type="GO" id="GO:0016567">
    <property type="term" value="P:protein ubiquitination"/>
    <property type="evidence" value="ECO:0007669"/>
    <property type="project" value="TreeGrafter"/>
</dbReference>
<dbReference type="InterPro" id="IPR013083">
    <property type="entry name" value="Znf_RING/FYVE/PHD"/>
</dbReference>
<evidence type="ECO:0000313" key="7">
    <source>
        <dbReference type="EMBL" id="GAA0175169.1"/>
    </source>
</evidence>
<feature type="compositionally biased region" description="Polar residues" evidence="5">
    <location>
        <begin position="33"/>
        <end position="46"/>
    </location>
</feature>
<dbReference type="Gene3D" id="3.30.40.10">
    <property type="entry name" value="Zinc/RING finger domain, C3HC4 (zinc finger)"/>
    <property type="match status" value="1"/>
</dbReference>
<evidence type="ECO:0000256" key="5">
    <source>
        <dbReference type="SAM" id="MobiDB-lite"/>
    </source>
</evidence>
<reference evidence="7 8" key="1">
    <citation type="submission" date="2024-01" db="EMBL/GenBank/DDBJ databases">
        <title>The complete chloroplast genome sequence of Lithospermum erythrorhizon: insights into the phylogenetic relationship among Boraginaceae species and the maternal lineages of purple gromwells.</title>
        <authorList>
            <person name="Okada T."/>
            <person name="Watanabe K."/>
        </authorList>
    </citation>
    <scope>NUCLEOTIDE SEQUENCE [LARGE SCALE GENOMIC DNA]</scope>
</reference>
<dbReference type="PANTHER" id="PTHR46858:SF7">
    <property type="entry name" value="RING-TYPE DOMAIN-CONTAINING PROTEIN"/>
    <property type="match status" value="1"/>
</dbReference>
<organism evidence="7 8">
    <name type="scientific">Lithospermum erythrorhizon</name>
    <name type="common">Purple gromwell</name>
    <name type="synonym">Lithospermum officinale var. erythrorhizon</name>
    <dbReference type="NCBI Taxonomy" id="34254"/>
    <lineage>
        <taxon>Eukaryota</taxon>
        <taxon>Viridiplantae</taxon>
        <taxon>Streptophyta</taxon>
        <taxon>Embryophyta</taxon>
        <taxon>Tracheophyta</taxon>
        <taxon>Spermatophyta</taxon>
        <taxon>Magnoliopsida</taxon>
        <taxon>eudicotyledons</taxon>
        <taxon>Gunneridae</taxon>
        <taxon>Pentapetalae</taxon>
        <taxon>asterids</taxon>
        <taxon>lamiids</taxon>
        <taxon>Boraginales</taxon>
        <taxon>Boraginaceae</taxon>
        <taxon>Boraginoideae</taxon>
        <taxon>Lithospermeae</taxon>
        <taxon>Lithospermum</taxon>
    </lineage>
</organism>
<name>A0AAV3RFJ6_LITER</name>
<comment type="caution">
    <text evidence="7">The sequence shown here is derived from an EMBL/GenBank/DDBJ whole genome shotgun (WGS) entry which is preliminary data.</text>
</comment>
<dbReference type="CDD" id="cd23129">
    <property type="entry name" value="RING-HC_XBAT35-like"/>
    <property type="match status" value="1"/>
</dbReference>
<dbReference type="Proteomes" id="UP001454036">
    <property type="component" value="Unassembled WGS sequence"/>
</dbReference>
<feature type="domain" description="RING-type" evidence="6">
    <location>
        <begin position="259"/>
        <end position="298"/>
    </location>
</feature>
<evidence type="ECO:0000313" key="8">
    <source>
        <dbReference type="Proteomes" id="UP001454036"/>
    </source>
</evidence>
<dbReference type="InterPro" id="IPR001841">
    <property type="entry name" value="Znf_RING"/>
</dbReference>
<proteinExistence type="predicted"/>
<dbReference type="EMBL" id="BAABME010009442">
    <property type="protein sequence ID" value="GAA0175169.1"/>
    <property type="molecule type" value="Genomic_DNA"/>
</dbReference>
<dbReference type="GO" id="GO:0008270">
    <property type="term" value="F:zinc ion binding"/>
    <property type="evidence" value="ECO:0007669"/>
    <property type="project" value="UniProtKB-KW"/>
</dbReference>
<dbReference type="SUPFAM" id="SSF57850">
    <property type="entry name" value="RING/U-box"/>
    <property type="match status" value="1"/>
</dbReference>
<evidence type="ECO:0000259" key="6">
    <source>
        <dbReference type="PROSITE" id="PS50089"/>
    </source>
</evidence>
<sequence length="310" mass="33569">MGNKSSIQSVSEVNSNHRLTEESKGNYWADAGGSSTHNGWGSSGASSGIKDQGWLDKPAEALHNGWGERITKSIGGKEKCCPSLKVRSNGWVDEAVPGEYQGWSSDPAKQEFNGWASEPVKDEYNGWMVPEPKHNATVGNQDIQTGVNSTGVNNSSLASPAPHMPEVVLHDDIRSLPMKRQSLYPYNSTVENQVNDPTEASQNEVNSHPYIHPVDTNPSFAPSAPPIPEEFLLEEVNSSPIELSTRTHETTTKSGSSSCIICWESPVEGACVPCGHMVGCMSCLNEIKSKKGDCPICRSKIDQVVKLYAV</sequence>
<keyword evidence="3" id="KW-0862">Zinc</keyword>
<dbReference type="PROSITE" id="PS50089">
    <property type="entry name" value="ZF_RING_2"/>
    <property type="match status" value="1"/>
</dbReference>
<protein>
    <recommendedName>
        <fullName evidence="6">RING-type domain-containing protein</fullName>
    </recommendedName>
</protein>
<feature type="compositionally biased region" description="Polar residues" evidence="5">
    <location>
        <begin position="1"/>
        <end position="17"/>
    </location>
</feature>
<dbReference type="PANTHER" id="PTHR46858">
    <property type="entry name" value="OS05G0521000 PROTEIN"/>
    <property type="match status" value="1"/>
</dbReference>
<dbReference type="AlphaFoldDB" id="A0AAV3RFJ6"/>
<evidence type="ECO:0000256" key="4">
    <source>
        <dbReference type="PROSITE-ProRule" id="PRU00175"/>
    </source>
</evidence>
<evidence type="ECO:0000256" key="2">
    <source>
        <dbReference type="ARBA" id="ARBA00022771"/>
    </source>
</evidence>
<feature type="region of interest" description="Disordered" evidence="5">
    <location>
        <begin position="1"/>
        <end position="52"/>
    </location>
</feature>
<dbReference type="GO" id="GO:0061630">
    <property type="term" value="F:ubiquitin protein ligase activity"/>
    <property type="evidence" value="ECO:0007669"/>
    <property type="project" value="TreeGrafter"/>
</dbReference>
<evidence type="ECO:0000256" key="1">
    <source>
        <dbReference type="ARBA" id="ARBA00022723"/>
    </source>
</evidence>
<gene>
    <name evidence="7" type="ORF">LIER_28402</name>
</gene>
<keyword evidence="2 4" id="KW-0863">Zinc-finger</keyword>
<keyword evidence="1" id="KW-0479">Metal-binding</keyword>